<dbReference type="PANTHER" id="PTHR35392:SF3">
    <property type="entry name" value="ZN(2)-C6 FUNGAL-TYPE DOMAIN-CONTAINING PROTEIN"/>
    <property type="match status" value="1"/>
</dbReference>
<dbReference type="GO" id="GO:0008270">
    <property type="term" value="F:zinc ion binding"/>
    <property type="evidence" value="ECO:0007669"/>
    <property type="project" value="InterPro"/>
</dbReference>
<feature type="region of interest" description="Disordered" evidence="2">
    <location>
        <begin position="135"/>
        <end position="167"/>
    </location>
</feature>
<dbReference type="PROSITE" id="PS50048">
    <property type="entry name" value="ZN2_CY6_FUNGAL_2"/>
    <property type="match status" value="1"/>
</dbReference>
<keyword evidence="3" id="KW-0472">Membrane</keyword>
<accession>A0A2C5YAA9</accession>
<comment type="caution">
    <text evidence="5">The sequence shown here is derived from an EMBL/GenBank/DDBJ whole genome shotgun (WGS) entry which is preliminary data.</text>
</comment>
<keyword evidence="6" id="KW-1185">Reference proteome</keyword>
<evidence type="ECO:0000256" key="2">
    <source>
        <dbReference type="SAM" id="MobiDB-lite"/>
    </source>
</evidence>
<dbReference type="PANTHER" id="PTHR35392">
    <property type="entry name" value="ZN(II)2CYS6 TRANSCRIPTION FACTOR (EUROFUNG)-RELATED-RELATED"/>
    <property type="match status" value="1"/>
</dbReference>
<evidence type="ECO:0000259" key="4">
    <source>
        <dbReference type="PROSITE" id="PS50048"/>
    </source>
</evidence>
<feature type="transmembrane region" description="Helical" evidence="3">
    <location>
        <begin position="447"/>
        <end position="466"/>
    </location>
</feature>
<name>A0A2C5YAA9_9HYPO</name>
<feature type="domain" description="Zn(2)-C6 fungal-type" evidence="4">
    <location>
        <begin position="178"/>
        <end position="218"/>
    </location>
</feature>
<evidence type="ECO:0000313" key="6">
    <source>
        <dbReference type="Proteomes" id="UP000226192"/>
    </source>
</evidence>
<organism evidence="5 6">
    <name type="scientific">Ophiocordyceps australis</name>
    <dbReference type="NCBI Taxonomy" id="1399860"/>
    <lineage>
        <taxon>Eukaryota</taxon>
        <taxon>Fungi</taxon>
        <taxon>Dikarya</taxon>
        <taxon>Ascomycota</taxon>
        <taxon>Pezizomycotina</taxon>
        <taxon>Sordariomycetes</taxon>
        <taxon>Hypocreomycetidae</taxon>
        <taxon>Hypocreales</taxon>
        <taxon>Ophiocordycipitaceae</taxon>
        <taxon>Ophiocordyceps</taxon>
    </lineage>
</organism>
<dbReference type="STRING" id="1399860.A0A2C5YAA9"/>
<dbReference type="InterPro" id="IPR052973">
    <property type="entry name" value="Fungal_sec-metab_reg_TF"/>
</dbReference>
<dbReference type="OrthoDB" id="3474066at2759"/>
<gene>
    <name evidence="5" type="ORF">CDD81_4332</name>
</gene>
<feature type="compositionally biased region" description="Polar residues" evidence="2">
    <location>
        <begin position="143"/>
        <end position="153"/>
    </location>
</feature>
<dbReference type="Proteomes" id="UP000226192">
    <property type="component" value="Unassembled WGS sequence"/>
</dbReference>
<evidence type="ECO:0000313" key="5">
    <source>
        <dbReference type="EMBL" id="PHH64553.1"/>
    </source>
</evidence>
<sequence>MSYPRWPELSFLWQADFGMIFCPCSDIMSREPPDSYMTDTDVMPANYGLGDQYAAEKEPLLFMPLQCKAERGKTLHEATSTDACSSSRLFSLDYPAAHTQPFAEGSLSPCSGLVPEMSLDAPHALYSKHAELLSVQPEGPAEESSNNDTSMANRRSKRGPFKSLKLRNQTAQTRRMGSCIRCRMQRIRCESNPRDPTGVCDTCSSIHSPRGLRFPCVRYKVTEVKLFKPGQVVGFEWTRRWLGSGRQPINAWASRGSRVICVSAGALPRWIELRVREFIPRDGDKLCRTWDYKGTQKSVVVPPFALVDFTAAKMAYSEHIQDIMNDAIPSLAQASDGLLADTYTRAVELMDAATTPPESSRLLHATLSLWVSIRLSTTSSFIVGPDTLGMPPNILDETCGDAGKIPIPPVLGAQLDLVLIHDIQASLRRKVLHALQKMMLQNKKKNWLVTYLIIFILLHNAALITAHDAEYARKHGMQRRFAREDMIKEYHLGAKILLAYYHYCNRGARPFSLACQDQDLRNLGDLSPDEIGFVRSTAKYAREKDSEWKQLRLCDATTNDYFFISQLYDENWQP</sequence>
<dbReference type="EMBL" id="NJET01000029">
    <property type="protein sequence ID" value="PHH64553.1"/>
    <property type="molecule type" value="Genomic_DNA"/>
</dbReference>
<protein>
    <recommendedName>
        <fullName evidence="4">Zn(2)-C6 fungal-type domain-containing protein</fullName>
    </recommendedName>
</protein>
<proteinExistence type="predicted"/>
<dbReference type="InterPro" id="IPR001138">
    <property type="entry name" value="Zn2Cys6_DnaBD"/>
</dbReference>
<reference evidence="5 6" key="1">
    <citation type="submission" date="2017-06" db="EMBL/GenBank/DDBJ databases">
        <title>Ant-infecting Ophiocordyceps genomes reveal a high diversity of potential behavioral manipulation genes and a possible major role for enterotoxins.</title>
        <authorList>
            <person name="De Bekker C."/>
            <person name="Evans H.C."/>
            <person name="Brachmann A."/>
            <person name="Hughes D.P."/>
        </authorList>
    </citation>
    <scope>NUCLEOTIDE SEQUENCE [LARGE SCALE GENOMIC DNA]</scope>
    <source>
        <strain evidence="5 6">Map64</strain>
    </source>
</reference>
<keyword evidence="3" id="KW-0812">Transmembrane</keyword>
<keyword evidence="1" id="KW-0539">Nucleus</keyword>
<evidence type="ECO:0000256" key="1">
    <source>
        <dbReference type="ARBA" id="ARBA00023242"/>
    </source>
</evidence>
<evidence type="ECO:0000256" key="3">
    <source>
        <dbReference type="SAM" id="Phobius"/>
    </source>
</evidence>
<dbReference type="AlphaFoldDB" id="A0A2C5YAA9"/>
<dbReference type="GO" id="GO:0000981">
    <property type="term" value="F:DNA-binding transcription factor activity, RNA polymerase II-specific"/>
    <property type="evidence" value="ECO:0007669"/>
    <property type="project" value="InterPro"/>
</dbReference>
<keyword evidence="3" id="KW-1133">Transmembrane helix</keyword>